<evidence type="ECO:0000313" key="5">
    <source>
        <dbReference type="EMBL" id="GAA3704329.1"/>
    </source>
</evidence>
<sequence length="308" mass="34746">MVKMRHFDVRQVSYRPAAKSTAGVELLLLEELRRRMRQHPQADTAQRTDFHLLISVETGLLRHMVDFTDYAVGPETWLWVRPGQIQQFRDLRAATGQIVLFQPGFLDPATVAETRVDDPFGRTYWQLSREGAAAVRLALDHLAAEFRPRAPVPEAVRAPILRHLLAVLLLRLVQETSQTGTAILSPAEAFVRFRDAVETGFTRTRNVNDYARTLGYSPRTLTRTTMASAGMGAKEFIDQRVVLEAKRMLVHSNDAVGQVAAQLGFDDASNFVKYFTQRQGVTPAAFRQGIRFGKETCTPPSPRRKDRD</sequence>
<dbReference type="PROSITE" id="PS01124">
    <property type="entry name" value="HTH_ARAC_FAMILY_2"/>
    <property type="match status" value="1"/>
</dbReference>
<dbReference type="InterPro" id="IPR018060">
    <property type="entry name" value="HTH_AraC"/>
</dbReference>
<accession>A0ABP7DE06</accession>
<reference evidence="6" key="1">
    <citation type="journal article" date="2019" name="Int. J. Syst. Evol. Microbiol.">
        <title>The Global Catalogue of Microorganisms (GCM) 10K type strain sequencing project: providing services to taxonomists for standard genome sequencing and annotation.</title>
        <authorList>
            <consortium name="The Broad Institute Genomics Platform"/>
            <consortium name="The Broad Institute Genome Sequencing Center for Infectious Disease"/>
            <person name="Wu L."/>
            <person name="Ma J."/>
        </authorList>
    </citation>
    <scope>NUCLEOTIDE SEQUENCE [LARGE SCALE GENOMIC DNA]</scope>
    <source>
        <strain evidence="6">JCM 30742</strain>
    </source>
</reference>
<dbReference type="InterPro" id="IPR020449">
    <property type="entry name" value="Tscrpt_reg_AraC-type_HTH"/>
</dbReference>
<keyword evidence="2" id="KW-0238">DNA-binding</keyword>
<evidence type="ECO:0000256" key="2">
    <source>
        <dbReference type="ARBA" id="ARBA00023125"/>
    </source>
</evidence>
<dbReference type="Pfam" id="PF12833">
    <property type="entry name" value="HTH_18"/>
    <property type="match status" value="1"/>
</dbReference>
<evidence type="ECO:0000256" key="3">
    <source>
        <dbReference type="ARBA" id="ARBA00023163"/>
    </source>
</evidence>
<comment type="caution">
    <text evidence="5">The sequence shown here is derived from an EMBL/GenBank/DDBJ whole genome shotgun (WGS) entry which is preliminary data.</text>
</comment>
<organism evidence="5 6">
    <name type="scientific">Arthrobacter ginkgonis</name>
    <dbReference type="NCBI Taxonomy" id="1630594"/>
    <lineage>
        <taxon>Bacteria</taxon>
        <taxon>Bacillati</taxon>
        <taxon>Actinomycetota</taxon>
        <taxon>Actinomycetes</taxon>
        <taxon>Micrococcales</taxon>
        <taxon>Micrococcaceae</taxon>
        <taxon>Arthrobacter</taxon>
    </lineage>
</organism>
<dbReference type="EMBL" id="BAABEO010000036">
    <property type="protein sequence ID" value="GAA3704329.1"/>
    <property type="molecule type" value="Genomic_DNA"/>
</dbReference>
<keyword evidence="3" id="KW-0804">Transcription</keyword>
<proteinExistence type="predicted"/>
<dbReference type="Proteomes" id="UP001500752">
    <property type="component" value="Unassembled WGS sequence"/>
</dbReference>
<dbReference type="SUPFAM" id="SSF46689">
    <property type="entry name" value="Homeodomain-like"/>
    <property type="match status" value="1"/>
</dbReference>
<gene>
    <name evidence="5" type="ORF">GCM10023081_45780</name>
</gene>
<dbReference type="PRINTS" id="PR00032">
    <property type="entry name" value="HTHARAC"/>
</dbReference>
<dbReference type="PANTHER" id="PTHR43280:SF32">
    <property type="entry name" value="TRANSCRIPTIONAL REGULATORY PROTEIN"/>
    <property type="match status" value="1"/>
</dbReference>
<dbReference type="InterPro" id="IPR009057">
    <property type="entry name" value="Homeodomain-like_sf"/>
</dbReference>
<keyword evidence="1" id="KW-0805">Transcription regulation</keyword>
<dbReference type="PANTHER" id="PTHR43280">
    <property type="entry name" value="ARAC-FAMILY TRANSCRIPTIONAL REGULATOR"/>
    <property type="match status" value="1"/>
</dbReference>
<evidence type="ECO:0000259" key="4">
    <source>
        <dbReference type="PROSITE" id="PS01124"/>
    </source>
</evidence>
<feature type="domain" description="HTH araC/xylS-type" evidence="4">
    <location>
        <begin position="191"/>
        <end position="289"/>
    </location>
</feature>
<keyword evidence="6" id="KW-1185">Reference proteome</keyword>
<name>A0ABP7DE06_9MICC</name>
<evidence type="ECO:0000256" key="1">
    <source>
        <dbReference type="ARBA" id="ARBA00023015"/>
    </source>
</evidence>
<dbReference type="Gene3D" id="1.10.10.60">
    <property type="entry name" value="Homeodomain-like"/>
    <property type="match status" value="1"/>
</dbReference>
<protein>
    <submittedName>
        <fullName evidence="5">Helix-turn-helix domain-containing protein</fullName>
    </submittedName>
</protein>
<evidence type="ECO:0000313" key="6">
    <source>
        <dbReference type="Proteomes" id="UP001500752"/>
    </source>
</evidence>
<dbReference type="SMART" id="SM00342">
    <property type="entry name" value="HTH_ARAC"/>
    <property type="match status" value="1"/>
</dbReference>